<dbReference type="Proteomes" id="UP000487258">
    <property type="component" value="Unassembled WGS sequence"/>
</dbReference>
<proteinExistence type="predicted"/>
<dbReference type="InterPro" id="IPR024684">
    <property type="entry name" value="Tscrpt_act_PerC/SfV_Orf40"/>
</dbReference>
<evidence type="ECO:0000313" key="1">
    <source>
        <dbReference type="EMBL" id="MWL50040.1"/>
    </source>
</evidence>
<dbReference type="AlphaFoldDB" id="A0A6L7AAN3"/>
<organism evidence="1 2">
    <name type="scientific">Escherichia coli</name>
    <dbReference type="NCBI Taxonomy" id="562"/>
    <lineage>
        <taxon>Bacteria</taxon>
        <taxon>Pseudomonadati</taxon>
        <taxon>Pseudomonadota</taxon>
        <taxon>Gammaproteobacteria</taxon>
        <taxon>Enterobacterales</taxon>
        <taxon>Enterobacteriaceae</taxon>
        <taxon>Escherichia</taxon>
    </lineage>
</organism>
<dbReference type="EMBL" id="WTMY01001046">
    <property type="protein sequence ID" value="MWL50040.1"/>
    <property type="molecule type" value="Genomic_DNA"/>
</dbReference>
<name>A0A6L7AAN3_ECOLX</name>
<comment type="caution">
    <text evidence="1">The sequence shown here is derived from an EMBL/GenBank/DDBJ whole genome shotgun (WGS) entry which is preliminary data.</text>
</comment>
<protein>
    <submittedName>
        <fullName evidence="1">PerC family transcriptional regulator</fullName>
    </submittedName>
</protein>
<gene>
    <name evidence="1" type="ORF">GQM04_32090</name>
</gene>
<dbReference type="Pfam" id="PF06069">
    <property type="entry name" value="PerC"/>
    <property type="match status" value="1"/>
</dbReference>
<sequence>MIADSVAQKLEERGLWRRAATRWGDVLLNAETDKEREEAAERRARCIRKSRSMPEQFVTFGDVKKAADRTLKEMGINAQDEVWRNYSTGDEEGSLPLM</sequence>
<accession>A0A6L7AAN3</accession>
<reference evidence="1 2" key="1">
    <citation type="submission" date="2019-12" db="EMBL/GenBank/DDBJ databases">
        <title>Enteriobacteria Tanzani isolates_10432.</title>
        <authorList>
            <person name="Subbiah M."/>
            <person name="Call D."/>
        </authorList>
    </citation>
    <scope>NUCLEOTIDE SEQUENCE [LARGE SCALE GENOMIC DNA]</scope>
    <source>
        <strain evidence="1 2">10432wF6</strain>
    </source>
</reference>
<evidence type="ECO:0000313" key="2">
    <source>
        <dbReference type="Proteomes" id="UP000487258"/>
    </source>
</evidence>